<proteinExistence type="predicted"/>
<reference evidence="1" key="2">
    <citation type="submission" date="2020-09" db="EMBL/GenBank/DDBJ databases">
        <authorList>
            <person name="Sun Q."/>
            <person name="Ohkuma M."/>
        </authorList>
    </citation>
    <scope>NUCLEOTIDE SEQUENCE</scope>
    <source>
        <strain evidence="1">JCM 3090</strain>
    </source>
</reference>
<dbReference type="EMBL" id="BMQB01000008">
    <property type="protein sequence ID" value="GGK02727.1"/>
    <property type="molecule type" value="Genomic_DNA"/>
</dbReference>
<sequence>MEAGSGDRPPPPRQRTLTYPPRFVDFAHGVRALSGLLLVLKPGCIGGRTHDLAVLCALIRLPGYGTMATEQIGAKLTTGGDDVRVEFLGKDPGSNPGDCPSLYRTDRNTYVVQGWVVTDPEELAAMDVPEGESVVEIPASDDAALRPRGIACERSAPPR</sequence>
<dbReference type="Proteomes" id="UP000649739">
    <property type="component" value="Unassembled WGS sequence"/>
</dbReference>
<name>A0A8J3FBQ8_9ACTN</name>
<accession>A0A8J3FBQ8</accession>
<keyword evidence="2" id="KW-1185">Reference proteome</keyword>
<gene>
    <name evidence="1" type="ORF">GCM10010123_35860</name>
</gene>
<dbReference type="AlphaFoldDB" id="A0A8J3FBQ8"/>
<comment type="caution">
    <text evidence="1">The sequence shown here is derived from an EMBL/GenBank/DDBJ whole genome shotgun (WGS) entry which is preliminary data.</text>
</comment>
<reference evidence="1" key="1">
    <citation type="journal article" date="2014" name="Int. J. Syst. Evol. Microbiol.">
        <title>Complete genome sequence of Corynebacterium casei LMG S-19264T (=DSM 44701T), isolated from a smear-ripened cheese.</title>
        <authorList>
            <consortium name="US DOE Joint Genome Institute (JGI-PGF)"/>
            <person name="Walter F."/>
            <person name="Albersmeier A."/>
            <person name="Kalinowski J."/>
            <person name="Ruckert C."/>
        </authorList>
    </citation>
    <scope>NUCLEOTIDE SEQUENCE</scope>
    <source>
        <strain evidence="1">JCM 3090</strain>
    </source>
</reference>
<evidence type="ECO:0000313" key="2">
    <source>
        <dbReference type="Proteomes" id="UP000649739"/>
    </source>
</evidence>
<protein>
    <submittedName>
        <fullName evidence="1">Uncharacterized protein</fullName>
    </submittedName>
</protein>
<organism evidence="1 2">
    <name type="scientific">Pilimelia anulata</name>
    <dbReference type="NCBI Taxonomy" id="53371"/>
    <lineage>
        <taxon>Bacteria</taxon>
        <taxon>Bacillati</taxon>
        <taxon>Actinomycetota</taxon>
        <taxon>Actinomycetes</taxon>
        <taxon>Micromonosporales</taxon>
        <taxon>Micromonosporaceae</taxon>
        <taxon>Pilimelia</taxon>
    </lineage>
</organism>
<evidence type="ECO:0000313" key="1">
    <source>
        <dbReference type="EMBL" id="GGK02727.1"/>
    </source>
</evidence>